<dbReference type="AlphaFoldDB" id="A0A0L8I8Y6"/>
<organism evidence="1">
    <name type="scientific">Octopus bimaculoides</name>
    <name type="common">California two-spotted octopus</name>
    <dbReference type="NCBI Taxonomy" id="37653"/>
    <lineage>
        <taxon>Eukaryota</taxon>
        <taxon>Metazoa</taxon>
        <taxon>Spiralia</taxon>
        <taxon>Lophotrochozoa</taxon>
        <taxon>Mollusca</taxon>
        <taxon>Cephalopoda</taxon>
        <taxon>Coleoidea</taxon>
        <taxon>Octopodiformes</taxon>
        <taxon>Octopoda</taxon>
        <taxon>Incirrata</taxon>
        <taxon>Octopodidae</taxon>
        <taxon>Octopus</taxon>
    </lineage>
</organism>
<proteinExistence type="predicted"/>
<protein>
    <submittedName>
        <fullName evidence="1">Uncharacterized protein</fullName>
    </submittedName>
</protein>
<dbReference type="EMBL" id="KQ416242">
    <property type="protein sequence ID" value="KOF97946.1"/>
    <property type="molecule type" value="Genomic_DNA"/>
</dbReference>
<sequence length="123" mass="14501">MLFIVVQTGERFYMSNTKTPNGDYIHIRYCVYRVINVRDRGLKRRNGGLNGIMGFTEVKRDRSPALCVLPAVVASQWYIGSYRGKKKTNKKNKPFFYQLFFFYPYLLQMRGREKNKNKDVGNI</sequence>
<name>A0A0L8I8Y6_OCTBM</name>
<reference evidence="1" key="1">
    <citation type="submission" date="2015-07" db="EMBL/GenBank/DDBJ databases">
        <title>MeaNS - Measles Nucleotide Surveillance Program.</title>
        <authorList>
            <person name="Tran T."/>
            <person name="Druce J."/>
        </authorList>
    </citation>
    <scope>NUCLEOTIDE SEQUENCE</scope>
    <source>
        <strain evidence="1">UCB-OBI-ISO-001</strain>
        <tissue evidence="1">Gonad</tissue>
    </source>
</reference>
<accession>A0A0L8I8Y6</accession>
<gene>
    <name evidence="1" type="ORF">OCBIM_22027961mg</name>
</gene>
<evidence type="ECO:0000313" key="1">
    <source>
        <dbReference type="EMBL" id="KOF97946.1"/>
    </source>
</evidence>